<comment type="caution">
    <text evidence="2">The sequence shown here is derived from an EMBL/GenBank/DDBJ whole genome shotgun (WGS) entry which is preliminary data.</text>
</comment>
<sequence length="173" mass="20291">MNITGTHIAYLHTCLRKLWLFANGIQMEHTSQVVAEGKLIAETTYLDRARKYTELELDGIKIDYYDAKNKVIHEVKKSDKVEHAHFAQVKYYLYILIKNGIDNPSAILEYPKMKQRQIVEWEESDMAEVEKWKNKCSAIFYQDECPPLVKKSICKKCSYHDFCYAGENDINEE</sequence>
<dbReference type="PANTHER" id="PTHR37168:SF1">
    <property type="entry name" value="CRISPR-ASSOCIATED EXONUCLEASE CAS4"/>
    <property type="match status" value="1"/>
</dbReference>
<dbReference type="InterPro" id="IPR022765">
    <property type="entry name" value="Dna2/Cas4_DUF83"/>
</dbReference>
<accession>A0A951J3F6</accession>
<organism evidence="2 3">
    <name type="scientific">Arthrospiribacter ruber</name>
    <dbReference type="NCBI Taxonomy" id="2487934"/>
    <lineage>
        <taxon>Bacteria</taxon>
        <taxon>Pseudomonadati</taxon>
        <taxon>Bacteroidota</taxon>
        <taxon>Cytophagia</taxon>
        <taxon>Cytophagales</taxon>
        <taxon>Cyclobacteriaceae</taxon>
        <taxon>Arthrospiribacter</taxon>
    </lineage>
</organism>
<gene>
    <name evidence="2" type="ORF">EGN73_21900</name>
</gene>
<dbReference type="Pfam" id="PF01930">
    <property type="entry name" value="Cas_Cas4"/>
    <property type="match status" value="1"/>
</dbReference>
<dbReference type="EMBL" id="RPHB01000016">
    <property type="protein sequence ID" value="MBW3470437.1"/>
    <property type="molecule type" value="Genomic_DNA"/>
</dbReference>
<name>A0A951J3F6_9BACT</name>
<evidence type="ECO:0000259" key="1">
    <source>
        <dbReference type="Pfam" id="PF01930"/>
    </source>
</evidence>
<reference evidence="2 3" key="1">
    <citation type="journal article" date="2020" name="Syst. Appl. Microbiol.">
        <title>Arthrospiribacter ruber gen. nov., sp. nov., a novel bacterium isolated from Arthrospira cultures.</title>
        <authorList>
            <person name="Waleron M."/>
            <person name="Misztak A."/>
            <person name="Waleron M.M."/>
            <person name="Furmaniak M."/>
            <person name="Mrozik A."/>
            <person name="Waleron K."/>
        </authorList>
    </citation>
    <scope>NUCLEOTIDE SEQUENCE [LARGE SCALE GENOMIC DNA]</scope>
    <source>
        <strain evidence="2 3">DPMB0001</strain>
    </source>
</reference>
<dbReference type="PANTHER" id="PTHR37168">
    <property type="entry name" value="CRISPR-ASSOCIATED EXONUCLEASE CAS4"/>
    <property type="match status" value="1"/>
</dbReference>
<feature type="domain" description="DUF83" evidence="1">
    <location>
        <begin position="4"/>
        <end position="164"/>
    </location>
</feature>
<evidence type="ECO:0000313" key="2">
    <source>
        <dbReference type="EMBL" id="MBW3470437.1"/>
    </source>
</evidence>
<proteinExistence type="predicted"/>
<keyword evidence="3" id="KW-1185">Reference proteome</keyword>
<evidence type="ECO:0000313" key="3">
    <source>
        <dbReference type="Proteomes" id="UP000727490"/>
    </source>
</evidence>
<dbReference type="Proteomes" id="UP000727490">
    <property type="component" value="Unassembled WGS sequence"/>
</dbReference>
<dbReference type="AlphaFoldDB" id="A0A951J3F6"/>
<dbReference type="RefSeq" id="WP_219294236.1">
    <property type="nucleotide sequence ID" value="NZ_RPHB01000016.1"/>
</dbReference>
<protein>
    <submittedName>
        <fullName evidence="2">Dna2/Cas4 domain-containing protein</fullName>
    </submittedName>
</protein>